<dbReference type="STRING" id="1754190.A0A1Y2DTK4"/>
<feature type="domain" description="HMG box" evidence="3">
    <location>
        <begin position="454"/>
        <end position="522"/>
    </location>
</feature>
<dbReference type="GO" id="GO:0005634">
    <property type="term" value="C:nucleus"/>
    <property type="evidence" value="ECO:0007669"/>
    <property type="project" value="UniProtKB-UniRule"/>
</dbReference>
<dbReference type="InterPro" id="IPR036910">
    <property type="entry name" value="HMG_box_dom_sf"/>
</dbReference>
<feature type="region of interest" description="Disordered" evidence="2">
    <location>
        <begin position="765"/>
        <end position="860"/>
    </location>
</feature>
<keyword evidence="5" id="KW-1185">Reference proteome</keyword>
<feature type="compositionally biased region" description="Low complexity" evidence="2">
    <location>
        <begin position="177"/>
        <end position="196"/>
    </location>
</feature>
<dbReference type="AlphaFoldDB" id="A0A1Y2DTK4"/>
<dbReference type="Pfam" id="PF00505">
    <property type="entry name" value="HMG_box"/>
    <property type="match status" value="1"/>
</dbReference>
<name>A0A1Y2DTK4_9FUNG</name>
<feature type="domain" description="HMG box" evidence="3">
    <location>
        <begin position="273"/>
        <end position="340"/>
    </location>
</feature>
<evidence type="ECO:0000256" key="2">
    <source>
        <dbReference type="SAM" id="MobiDB-lite"/>
    </source>
</evidence>
<evidence type="ECO:0000256" key="1">
    <source>
        <dbReference type="PROSITE-ProRule" id="PRU00267"/>
    </source>
</evidence>
<feature type="region of interest" description="Disordered" evidence="2">
    <location>
        <begin position="873"/>
        <end position="933"/>
    </location>
</feature>
<evidence type="ECO:0000313" key="5">
    <source>
        <dbReference type="Proteomes" id="UP000193920"/>
    </source>
</evidence>
<keyword evidence="1" id="KW-0238">DNA-binding</keyword>
<keyword evidence="1" id="KW-0539">Nucleus</keyword>
<evidence type="ECO:0000313" key="4">
    <source>
        <dbReference type="EMBL" id="ORY61965.1"/>
    </source>
</evidence>
<protein>
    <recommendedName>
        <fullName evidence="3">HMG box domain-containing protein</fullName>
    </recommendedName>
</protein>
<feature type="compositionally biased region" description="Basic and acidic residues" evidence="2">
    <location>
        <begin position="211"/>
        <end position="224"/>
    </location>
</feature>
<comment type="caution">
    <text evidence="4">The sequence shown here is derived from an EMBL/GenBank/DDBJ whole genome shotgun (WGS) entry which is preliminary data.</text>
</comment>
<feature type="compositionally biased region" description="Low complexity" evidence="2">
    <location>
        <begin position="584"/>
        <end position="593"/>
    </location>
</feature>
<accession>A0A1Y2DTK4</accession>
<dbReference type="SUPFAM" id="SSF47095">
    <property type="entry name" value="HMG-box"/>
    <property type="match status" value="2"/>
</dbReference>
<dbReference type="Gene3D" id="1.10.30.10">
    <property type="entry name" value="High mobility group box domain"/>
    <property type="match status" value="2"/>
</dbReference>
<proteinExistence type="predicted"/>
<feature type="compositionally biased region" description="Basic residues" evidence="2">
    <location>
        <begin position="567"/>
        <end position="583"/>
    </location>
</feature>
<feature type="compositionally biased region" description="Polar residues" evidence="2">
    <location>
        <begin position="782"/>
        <end position="818"/>
    </location>
</feature>
<dbReference type="Proteomes" id="UP000193920">
    <property type="component" value="Unassembled WGS sequence"/>
</dbReference>
<feature type="compositionally biased region" description="Acidic residues" evidence="2">
    <location>
        <begin position="877"/>
        <end position="901"/>
    </location>
</feature>
<gene>
    <name evidence="4" type="ORF">LY90DRAFT_668383</name>
</gene>
<sequence length="1033" mass="121623">MVIHKYHVNIYIYDIEKNNSNRNEKINNTTTKNNEIVIENAAKEKVPSEKQKYIHKKKLLQMKENKIIERNINLILNKEKSLTGQKKIKRRDIDIVNQFQLNALGYINFYSKKRNELLKSNGQNNNNNISNLNEEEIERLIDQEWIILENKIKNRYIEESVQKQTKIVKKRLRNKKNIQNNQKNFPNNVNNNQNVDNEIENENNKNNNSNDNDRENEIGNENHENNNQQLNYIPYIPDSEMIKQELKDYTEINLLTELYNSAKEIPIPHFSVIKHPPNPFSIFTKDNINDIIKKNPTMTRGQALKIVAKKWKNIDPEEKAKYIEKSKEYKEDYEDLVRYAYLQRALINNPNIARLCLENQLKENVNDEIDQEDNIEKDNIDFKELNSDDEIIKAFKYIVRKFPKGYPLASPVLRFPERVITQKFKKSKNKSIKNLNENETLSVSKSSVKININIKPKSQAFDYFVKDRYKIILKSTPTISLSDLFDELEKEWKYLSYDDKLPYILLEIKDVKRYYMDQCEISKERRGRKHIISEILNENEENNNEGQNEEEETTMVVGNNSLEVNKNKKSQKIKRVKHRKGKKQQQQQQQENQHYSYNNNENLTLIEDSENEQDYDSNLLYIEQNRILGRNAIDDNNKEQYHSNNNINQFYYSNNNDNDNAVDENYINSDTSEEYLPFDNISRKFMFENLNDDEIENSASKENVYDHFDIQTQINNNNKSNNDNDRDNTFISVASLANTNINDSLNYSFSQDTVVYPTNENKINNIQYKESNDSEFDENKLMSPSQDSSNQNSERTTLETPSSNIESSMKNISMTSNLGKKPSYLNESNLETPKNSQKSKKISTTVQSFNKSRRLSSNIPKLSSPIKYKISKRRIDEESEEENGEEFEEEEIEEVEESEEENNNHNITKENDKDGEDDEIEEIPSQNKIININKVDDLEEDPIPNKTSISIDFNNNKTPVNNSSNLNSNPLISTSSRKEKKDIFNNKFGNIFENSFVTPKKNAKSNKYKYNYSSNKKKNSYYYGSERKKYDLF</sequence>
<feature type="compositionally biased region" description="Acidic residues" evidence="2">
    <location>
        <begin position="913"/>
        <end position="922"/>
    </location>
</feature>
<feature type="DNA-binding region" description="HMG box" evidence="1">
    <location>
        <begin position="273"/>
        <end position="340"/>
    </location>
</feature>
<dbReference type="CDD" id="cd00084">
    <property type="entry name" value="HMG-box_SF"/>
    <property type="match status" value="2"/>
</dbReference>
<reference evidence="4 5" key="1">
    <citation type="submission" date="2016-08" db="EMBL/GenBank/DDBJ databases">
        <title>A Parts List for Fungal Cellulosomes Revealed by Comparative Genomics.</title>
        <authorList>
            <consortium name="DOE Joint Genome Institute"/>
            <person name="Haitjema C.H."/>
            <person name="Gilmore S.P."/>
            <person name="Henske J.K."/>
            <person name="Solomon K.V."/>
            <person name="De Groot R."/>
            <person name="Kuo A."/>
            <person name="Mondo S.J."/>
            <person name="Salamov A.A."/>
            <person name="Labutti K."/>
            <person name="Zhao Z."/>
            <person name="Chiniquy J."/>
            <person name="Barry K."/>
            <person name="Brewer H.M."/>
            <person name="Purvine S.O."/>
            <person name="Wright A.T."/>
            <person name="Boxma B."/>
            <person name="Van Alen T."/>
            <person name="Hackstein J.H."/>
            <person name="Baker S.E."/>
            <person name="Grigoriev I.V."/>
            <person name="O'Malley M.A."/>
        </authorList>
    </citation>
    <scope>NUCLEOTIDE SEQUENCE [LARGE SCALE GENOMIC DNA]</scope>
    <source>
        <strain evidence="4 5">G1</strain>
    </source>
</reference>
<dbReference type="SMART" id="SM00398">
    <property type="entry name" value="HMG"/>
    <property type="match status" value="2"/>
</dbReference>
<dbReference type="OrthoDB" id="10648624at2759"/>
<feature type="DNA-binding region" description="HMG box" evidence="1">
    <location>
        <begin position="454"/>
        <end position="522"/>
    </location>
</feature>
<feature type="compositionally biased region" description="Acidic residues" evidence="2">
    <location>
        <begin position="537"/>
        <end position="553"/>
    </location>
</feature>
<dbReference type="PROSITE" id="PS50118">
    <property type="entry name" value="HMG_BOX_2"/>
    <property type="match status" value="2"/>
</dbReference>
<dbReference type="GO" id="GO:0003677">
    <property type="term" value="F:DNA binding"/>
    <property type="evidence" value="ECO:0007669"/>
    <property type="project" value="UniProtKB-UniRule"/>
</dbReference>
<feature type="region of interest" description="Disordered" evidence="2">
    <location>
        <begin position="537"/>
        <end position="596"/>
    </location>
</feature>
<dbReference type="InterPro" id="IPR009071">
    <property type="entry name" value="HMG_box_dom"/>
</dbReference>
<evidence type="ECO:0000259" key="3">
    <source>
        <dbReference type="PROSITE" id="PS50118"/>
    </source>
</evidence>
<feature type="region of interest" description="Disordered" evidence="2">
    <location>
        <begin position="168"/>
        <end position="229"/>
    </location>
</feature>
<dbReference type="EMBL" id="MCOG01000058">
    <property type="protein sequence ID" value="ORY61965.1"/>
    <property type="molecule type" value="Genomic_DNA"/>
</dbReference>
<organism evidence="4 5">
    <name type="scientific">Neocallimastix californiae</name>
    <dbReference type="NCBI Taxonomy" id="1754190"/>
    <lineage>
        <taxon>Eukaryota</taxon>
        <taxon>Fungi</taxon>
        <taxon>Fungi incertae sedis</taxon>
        <taxon>Chytridiomycota</taxon>
        <taxon>Chytridiomycota incertae sedis</taxon>
        <taxon>Neocallimastigomycetes</taxon>
        <taxon>Neocallimastigales</taxon>
        <taxon>Neocallimastigaceae</taxon>
        <taxon>Neocallimastix</taxon>
    </lineage>
</organism>
<feature type="compositionally biased region" description="Polar residues" evidence="2">
    <location>
        <begin position="825"/>
        <end position="860"/>
    </location>
</feature>